<accession>A0A9D1URP7</accession>
<dbReference type="GO" id="GO:0035657">
    <property type="term" value="C:eRF1 methyltransferase complex"/>
    <property type="evidence" value="ECO:0007669"/>
    <property type="project" value="TreeGrafter"/>
</dbReference>
<feature type="region of interest" description="Disordered" evidence="5">
    <location>
        <begin position="86"/>
        <end position="117"/>
    </location>
</feature>
<dbReference type="InterPro" id="IPR002052">
    <property type="entry name" value="DNA_methylase_N6_adenine_CS"/>
</dbReference>
<sequence length="543" mass="59022">QLRIAELVGRAGDGVKDRLAVLVSFWLLDVPVSGAQLDAALPRTGVAGLQELGLLQPVASRNSGEPKLPSGELLPTAAVWEPAVELRPYQSERSTPGPDGDRRSPTETHPTAQHPVVEDAAAGSRDLWISSDLSAHQLDGPLPHDHVLGLGQATLTLASVTERRHVETALDLGTGCGVHVFLLLDHADHVVATDISPRALAFTRFNLLLNAASLGLDPHRLDDRVELLQGNLLEPVQGRRFDLIISNPPFVITPRTPSEVESSPRYVYRDGGATGDAIVQQLVEGLPALLRPGGTAQMLGNWEITGEEWEQRPLEWAQTAAELEPVDAWFIQRDRTRPGEYAETWLRDASEGRDLMAYRARYAEYLRDFASRGVQEIGYGIIQLRRRPVASGVPPWTRTEELTHPLDSPLGPHLGEAMRRMTEVAEQPGEVLAWALSVAENVTEERHQRFGAQHPEVILARQGSGLRRAVPVSSAAAGLLGAADGEFALDSLISAVCSLLAATDSEQERDGGSEPSLEESVREEVLQLYAQGFLRDANPSQGQ</sequence>
<dbReference type="Proteomes" id="UP000824151">
    <property type="component" value="Unassembled WGS sequence"/>
</dbReference>
<dbReference type="CDD" id="cd02440">
    <property type="entry name" value="AdoMet_MTases"/>
    <property type="match status" value="1"/>
</dbReference>
<name>A0A9D1URP7_9MICC</name>
<evidence type="ECO:0000259" key="7">
    <source>
        <dbReference type="Pfam" id="PF23186"/>
    </source>
</evidence>
<reference evidence="8" key="2">
    <citation type="submission" date="2021-04" db="EMBL/GenBank/DDBJ databases">
        <authorList>
            <person name="Gilroy R."/>
        </authorList>
    </citation>
    <scope>NUCLEOTIDE SEQUENCE</scope>
    <source>
        <strain evidence="8">ChiHejej3B27-3195</strain>
    </source>
</reference>
<protein>
    <submittedName>
        <fullName evidence="8">Methyltransferase</fullName>
    </submittedName>
</protein>
<reference evidence="8" key="1">
    <citation type="journal article" date="2021" name="PeerJ">
        <title>Extensive microbial diversity within the chicken gut microbiome revealed by metagenomics and culture.</title>
        <authorList>
            <person name="Gilroy R."/>
            <person name="Ravi A."/>
            <person name="Getino M."/>
            <person name="Pursley I."/>
            <person name="Horton D.L."/>
            <person name="Alikhan N.F."/>
            <person name="Baker D."/>
            <person name="Gharbi K."/>
            <person name="Hall N."/>
            <person name="Watson M."/>
            <person name="Adriaenssens E.M."/>
            <person name="Foster-Nyarko E."/>
            <person name="Jarju S."/>
            <person name="Secka A."/>
            <person name="Antonio M."/>
            <person name="Oren A."/>
            <person name="Chaudhuri R.R."/>
            <person name="La Ragione R."/>
            <person name="Hildebrand F."/>
            <person name="Pallen M.J."/>
        </authorList>
    </citation>
    <scope>NUCLEOTIDE SEQUENCE</scope>
    <source>
        <strain evidence="8">ChiHejej3B27-3195</strain>
    </source>
</reference>
<dbReference type="Gene3D" id="3.40.50.150">
    <property type="entry name" value="Vaccinia Virus protein VP39"/>
    <property type="match status" value="1"/>
</dbReference>
<dbReference type="GO" id="GO:0008276">
    <property type="term" value="F:protein methyltransferase activity"/>
    <property type="evidence" value="ECO:0007669"/>
    <property type="project" value="TreeGrafter"/>
</dbReference>
<evidence type="ECO:0000259" key="6">
    <source>
        <dbReference type="Pfam" id="PF05175"/>
    </source>
</evidence>
<dbReference type="InterPro" id="IPR007848">
    <property type="entry name" value="Small_mtfrase_dom"/>
</dbReference>
<dbReference type="AlphaFoldDB" id="A0A9D1URP7"/>
<dbReference type="GO" id="GO:0008757">
    <property type="term" value="F:S-adenosylmethionine-dependent methyltransferase activity"/>
    <property type="evidence" value="ECO:0007669"/>
    <property type="project" value="TreeGrafter"/>
</dbReference>
<dbReference type="EMBL" id="DXGD01000163">
    <property type="protein sequence ID" value="HIW99384.1"/>
    <property type="molecule type" value="Genomic_DNA"/>
</dbReference>
<dbReference type="Pfam" id="PF05175">
    <property type="entry name" value="MTS"/>
    <property type="match status" value="1"/>
</dbReference>
<organism evidence="8 9">
    <name type="scientific">Candidatus Nesterenkonia stercoripullorum</name>
    <dbReference type="NCBI Taxonomy" id="2838701"/>
    <lineage>
        <taxon>Bacteria</taxon>
        <taxon>Bacillati</taxon>
        <taxon>Actinomycetota</taxon>
        <taxon>Actinomycetes</taxon>
        <taxon>Micrococcales</taxon>
        <taxon>Micrococcaceae</taxon>
        <taxon>Nesterenkonia</taxon>
    </lineage>
</organism>
<dbReference type="InterPro" id="IPR055487">
    <property type="entry name" value="DUF7059"/>
</dbReference>
<feature type="domain" description="DUF7059" evidence="7">
    <location>
        <begin position="16"/>
        <end position="59"/>
    </location>
</feature>
<keyword evidence="3" id="KW-0808">Transferase</keyword>
<proteinExistence type="inferred from homology"/>
<evidence type="ECO:0000256" key="5">
    <source>
        <dbReference type="SAM" id="MobiDB-lite"/>
    </source>
</evidence>
<dbReference type="GO" id="GO:0008170">
    <property type="term" value="F:N-methyltransferase activity"/>
    <property type="evidence" value="ECO:0007669"/>
    <property type="project" value="UniProtKB-ARBA"/>
</dbReference>
<evidence type="ECO:0000256" key="1">
    <source>
        <dbReference type="ARBA" id="ARBA00006149"/>
    </source>
</evidence>
<evidence type="ECO:0000256" key="3">
    <source>
        <dbReference type="ARBA" id="ARBA00022679"/>
    </source>
</evidence>
<evidence type="ECO:0000256" key="2">
    <source>
        <dbReference type="ARBA" id="ARBA00022603"/>
    </source>
</evidence>
<dbReference type="GO" id="GO:0032259">
    <property type="term" value="P:methylation"/>
    <property type="evidence" value="ECO:0007669"/>
    <property type="project" value="UniProtKB-KW"/>
</dbReference>
<keyword evidence="2 8" id="KW-0489">Methyltransferase</keyword>
<dbReference type="PANTHER" id="PTHR45875">
    <property type="entry name" value="METHYLTRANSFERASE N6AMT1"/>
    <property type="match status" value="1"/>
</dbReference>
<comment type="similarity">
    <text evidence="1">Belongs to the eukaryotic/archaeal PrmC-related family.</text>
</comment>
<dbReference type="Pfam" id="PF23186">
    <property type="entry name" value="DUF7059"/>
    <property type="match status" value="1"/>
</dbReference>
<evidence type="ECO:0000313" key="9">
    <source>
        <dbReference type="Proteomes" id="UP000824151"/>
    </source>
</evidence>
<feature type="non-terminal residue" evidence="8">
    <location>
        <position position="1"/>
    </location>
</feature>
<dbReference type="PROSITE" id="PS00092">
    <property type="entry name" value="N6_MTASE"/>
    <property type="match status" value="1"/>
</dbReference>
<comment type="caution">
    <text evidence="8">The sequence shown here is derived from an EMBL/GenBank/DDBJ whole genome shotgun (WGS) entry which is preliminary data.</text>
</comment>
<dbReference type="InterPro" id="IPR052190">
    <property type="entry name" value="Euk-Arch_PrmC-MTase"/>
</dbReference>
<dbReference type="SUPFAM" id="SSF53335">
    <property type="entry name" value="S-adenosyl-L-methionine-dependent methyltransferases"/>
    <property type="match status" value="1"/>
</dbReference>
<evidence type="ECO:0000313" key="8">
    <source>
        <dbReference type="EMBL" id="HIW99384.1"/>
    </source>
</evidence>
<dbReference type="PANTHER" id="PTHR45875:SF1">
    <property type="entry name" value="METHYLTRANSFERASE N6AMT1"/>
    <property type="match status" value="1"/>
</dbReference>
<dbReference type="InterPro" id="IPR029063">
    <property type="entry name" value="SAM-dependent_MTases_sf"/>
</dbReference>
<evidence type="ECO:0000256" key="4">
    <source>
        <dbReference type="ARBA" id="ARBA00022691"/>
    </source>
</evidence>
<gene>
    <name evidence="8" type="ORF">H9871_04505</name>
</gene>
<dbReference type="GO" id="GO:0003676">
    <property type="term" value="F:nucleic acid binding"/>
    <property type="evidence" value="ECO:0007669"/>
    <property type="project" value="InterPro"/>
</dbReference>
<feature type="domain" description="Methyltransferase small" evidence="6">
    <location>
        <begin position="152"/>
        <end position="252"/>
    </location>
</feature>
<keyword evidence="4" id="KW-0949">S-adenosyl-L-methionine</keyword>